<accession>A0A1F5EL31</accession>
<dbReference type="EMBL" id="MFAA01000042">
    <property type="protein sequence ID" value="OGD68105.1"/>
    <property type="molecule type" value="Genomic_DNA"/>
</dbReference>
<dbReference type="Proteomes" id="UP000185891">
    <property type="component" value="Unassembled WGS sequence"/>
</dbReference>
<dbReference type="PANTHER" id="PTHR33515:SF1">
    <property type="entry name" value="RIBOSOME-BINDING FACTOR A, CHLOROPLASTIC-RELATED"/>
    <property type="match status" value="1"/>
</dbReference>
<reference evidence="2 3" key="1">
    <citation type="journal article" date="2016" name="Nat. Commun.">
        <title>Thousands of microbial genomes shed light on interconnected biogeochemical processes in an aquifer system.</title>
        <authorList>
            <person name="Anantharaman K."/>
            <person name="Brown C.T."/>
            <person name="Hug L.A."/>
            <person name="Sharon I."/>
            <person name="Castelle C.J."/>
            <person name="Probst A.J."/>
            <person name="Thomas B.C."/>
            <person name="Singh A."/>
            <person name="Wilkins M.J."/>
            <person name="Karaoz U."/>
            <person name="Brodie E.L."/>
            <person name="Williams K.H."/>
            <person name="Hubbard S.S."/>
            <person name="Banfield J.F."/>
        </authorList>
    </citation>
    <scope>NUCLEOTIDE SEQUENCE [LARGE SCALE GENOMIC DNA]</scope>
</reference>
<dbReference type="GO" id="GO:0005829">
    <property type="term" value="C:cytosol"/>
    <property type="evidence" value="ECO:0007669"/>
    <property type="project" value="TreeGrafter"/>
</dbReference>
<dbReference type="Gene3D" id="3.30.300.20">
    <property type="match status" value="1"/>
</dbReference>
<dbReference type="InterPro" id="IPR015946">
    <property type="entry name" value="KH_dom-like_a/b"/>
</dbReference>
<dbReference type="SUPFAM" id="SSF89919">
    <property type="entry name" value="Ribosome-binding factor A, RbfA"/>
    <property type="match status" value="1"/>
</dbReference>
<dbReference type="GO" id="GO:0043024">
    <property type="term" value="F:ribosomal small subunit binding"/>
    <property type="evidence" value="ECO:0007669"/>
    <property type="project" value="TreeGrafter"/>
</dbReference>
<dbReference type="Pfam" id="PF02033">
    <property type="entry name" value="RBFA"/>
    <property type="match status" value="1"/>
</dbReference>
<sequence length="109" mass="12687">MSETLKQNKVRDLIKAKAAQFLQEESNRTSLITVTDVFISNDLKKATIFVTVFPETQEESVINFLKRKRSGFKNFIKNETKIGRIPFFDFAIDKGEKNRQRIDEISKLD</sequence>
<evidence type="ECO:0000256" key="1">
    <source>
        <dbReference type="ARBA" id="ARBA00022517"/>
    </source>
</evidence>
<organism evidence="2 3">
    <name type="scientific">Candidatus Campbellbacteria bacterium RIFCSPHIGHO2_12_FULL_35_10</name>
    <dbReference type="NCBI Taxonomy" id="1797578"/>
    <lineage>
        <taxon>Bacteria</taxon>
        <taxon>Candidatus Campbelliibacteriota</taxon>
    </lineage>
</organism>
<dbReference type="GO" id="GO:0006364">
    <property type="term" value="P:rRNA processing"/>
    <property type="evidence" value="ECO:0007669"/>
    <property type="project" value="InterPro"/>
</dbReference>
<dbReference type="InterPro" id="IPR000238">
    <property type="entry name" value="RbfA"/>
</dbReference>
<keyword evidence="1" id="KW-0690">Ribosome biogenesis</keyword>
<evidence type="ECO:0000313" key="3">
    <source>
        <dbReference type="Proteomes" id="UP000185891"/>
    </source>
</evidence>
<gene>
    <name evidence="2" type="ORF">A3E89_00470</name>
</gene>
<dbReference type="PANTHER" id="PTHR33515">
    <property type="entry name" value="RIBOSOME-BINDING FACTOR A, CHLOROPLASTIC-RELATED"/>
    <property type="match status" value="1"/>
</dbReference>
<dbReference type="InterPro" id="IPR023799">
    <property type="entry name" value="RbfA_dom_sf"/>
</dbReference>
<evidence type="ECO:0008006" key="4">
    <source>
        <dbReference type="Google" id="ProtNLM"/>
    </source>
</evidence>
<evidence type="ECO:0000313" key="2">
    <source>
        <dbReference type="EMBL" id="OGD68105.1"/>
    </source>
</evidence>
<comment type="caution">
    <text evidence="2">The sequence shown here is derived from an EMBL/GenBank/DDBJ whole genome shotgun (WGS) entry which is preliminary data.</text>
</comment>
<proteinExistence type="predicted"/>
<dbReference type="AlphaFoldDB" id="A0A1F5EL31"/>
<protein>
    <recommendedName>
        <fullName evidence="4">Ribosome-binding factor A</fullName>
    </recommendedName>
</protein>
<name>A0A1F5EL31_9BACT</name>